<evidence type="ECO:0000313" key="3">
    <source>
        <dbReference type="EMBL" id="EGG14267.1"/>
    </source>
</evidence>
<dbReference type="Proteomes" id="UP000007797">
    <property type="component" value="Unassembled WGS sequence"/>
</dbReference>
<dbReference type="KEGG" id="dfa:DFA_12037"/>
<dbReference type="InterPro" id="IPR047415">
    <property type="entry name" value="Pcf11_CID"/>
</dbReference>
<evidence type="ECO:0000259" key="2">
    <source>
        <dbReference type="PROSITE" id="PS51391"/>
    </source>
</evidence>
<feature type="region of interest" description="Disordered" evidence="1">
    <location>
        <begin position="259"/>
        <end position="325"/>
    </location>
</feature>
<dbReference type="OrthoDB" id="2129491at2759"/>
<feature type="compositionally biased region" description="Basic and acidic residues" evidence="1">
    <location>
        <begin position="688"/>
        <end position="699"/>
    </location>
</feature>
<name>F4QFG6_CACFS</name>
<dbReference type="Pfam" id="PF23228">
    <property type="entry name" value="zf_PCFS4"/>
    <property type="match status" value="1"/>
</dbReference>
<feature type="region of interest" description="Disordered" evidence="1">
    <location>
        <begin position="680"/>
        <end position="705"/>
    </location>
</feature>
<dbReference type="PANTHER" id="PTHR15921">
    <property type="entry name" value="PRE-MRNA CLEAVAGE COMPLEX II"/>
    <property type="match status" value="1"/>
</dbReference>
<dbReference type="CDD" id="cd16982">
    <property type="entry name" value="CID_Pcf11"/>
    <property type="match status" value="1"/>
</dbReference>
<keyword evidence="4" id="KW-1185">Reference proteome</keyword>
<dbReference type="GO" id="GO:0000993">
    <property type="term" value="F:RNA polymerase II complex binding"/>
    <property type="evidence" value="ECO:0007669"/>
    <property type="project" value="InterPro"/>
</dbReference>
<dbReference type="GeneID" id="14866106"/>
<reference evidence="4" key="1">
    <citation type="journal article" date="2011" name="Genome Res.">
        <title>Phylogeny-wide analysis of social amoeba genomes highlights ancient origins for complex intercellular communication.</title>
        <authorList>
            <person name="Heidel A.J."/>
            <person name="Lawal H.M."/>
            <person name="Felder M."/>
            <person name="Schilde C."/>
            <person name="Helps N.R."/>
            <person name="Tunggal B."/>
            <person name="Rivero F."/>
            <person name="John U."/>
            <person name="Schleicher M."/>
            <person name="Eichinger L."/>
            <person name="Platzer M."/>
            <person name="Noegel A.A."/>
            <person name="Schaap P."/>
            <person name="Gloeckner G."/>
        </authorList>
    </citation>
    <scope>NUCLEOTIDE SEQUENCE [LARGE SCALE GENOMIC DNA]</scope>
    <source>
        <strain evidence="4">SH3</strain>
    </source>
</reference>
<dbReference type="EMBL" id="GL883029">
    <property type="protein sequence ID" value="EGG14267.1"/>
    <property type="molecule type" value="Genomic_DNA"/>
</dbReference>
<dbReference type="PROSITE" id="PS00028">
    <property type="entry name" value="ZINC_FINGER_C2H2_1"/>
    <property type="match status" value="1"/>
</dbReference>
<dbReference type="GO" id="GO:0031124">
    <property type="term" value="P:mRNA 3'-end processing"/>
    <property type="evidence" value="ECO:0007669"/>
    <property type="project" value="InterPro"/>
</dbReference>
<dbReference type="PANTHER" id="PTHR15921:SF3">
    <property type="entry name" value="PRE-MRNA CLEAVAGE COMPLEX 2 PROTEIN PCF11"/>
    <property type="match status" value="1"/>
</dbReference>
<feature type="compositionally biased region" description="Basic and acidic residues" evidence="1">
    <location>
        <begin position="595"/>
        <end position="604"/>
    </location>
</feature>
<gene>
    <name evidence="3" type="primary">pcf11</name>
    <name evidence="3" type="ORF">DFA_12037</name>
</gene>
<feature type="compositionally biased region" description="Basic residues" evidence="1">
    <location>
        <begin position="199"/>
        <end position="209"/>
    </location>
</feature>
<feature type="compositionally biased region" description="Low complexity" evidence="1">
    <location>
        <begin position="184"/>
        <end position="198"/>
    </location>
</feature>
<dbReference type="GO" id="GO:0003729">
    <property type="term" value="F:mRNA binding"/>
    <property type="evidence" value="ECO:0007669"/>
    <property type="project" value="InterPro"/>
</dbReference>
<feature type="domain" description="CID" evidence="2">
    <location>
        <begin position="32"/>
        <end position="163"/>
    </location>
</feature>
<dbReference type="STRING" id="1054147.F4QFG6"/>
<dbReference type="InterPro" id="IPR006569">
    <property type="entry name" value="CID_dom"/>
</dbReference>
<sequence length="705" mass="81353">MMMINNNGNGTAASSSADTGGNEVVAAAAERTNADLAQEFQTRLFVLTFNDAIVINKLMHFARDHIKAAQEIAPLVEERILESTNPKQRLAVLYVLDSITKNVGKIYQTLFAQNIVAVFCSTFEMVDDTIRTSLVNLYNTWVKGNVFDQASLKQMEDRFGADEFQRIAILRKQMLDAKKPAQPRPTQQPTQPQQQPPQQHRHQQPKSNHHQQQSQQQPRQSQSPPSQTQQQLTPQQIQFQQQQQLLLQQNRLLQQLQQPPNVRPNQSFSNDPRVNKGSAPANPQNDFSQQQQDNGGFNQMFNMMNQQPMNNNNNSSNNNNNNSLNYLNTFNNNNLMQMMMNMNRGGGGGGMNNNMMGMMNNNNQPFNNMDNMNNNNFMGGNQHHQIGNQQLPPQLQNEHHSNNNNNNNHHNENNNHQQQQQQQQTVISQDHIQLASILEKIDQYLKLYNENEEFLRLQSDIKTNLYNRPYNQATFSQLKQQYSFLCQKYHVTSTEVTPATSKEDFDPADLLYRSLPLQCKHCALRFKEGDQLRKHIDWHYRVNKKDKANKKDKEKAKQAMSRSWFITEDDWMNAQGGTHEHLPEQPALAYFSKSQQKEEQDKPLPDLISDDSQPNCPICREKFDKFWDEANEEWMYRAVEVSESLGKIVHCKCNRSTSPNSDQEDDDEYESDYLKKRTIQDSVATDDNEAHLTSELADHKKSKLT</sequence>
<dbReference type="GO" id="GO:0005737">
    <property type="term" value="C:cytoplasm"/>
    <property type="evidence" value="ECO:0007669"/>
    <property type="project" value="TreeGrafter"/>
</dbReference>
<dbReference type="InterPro" id="IPR013087">
    <property type="entry name" value="Znf_C2H2_type"/>
</dbReference>
<dbReference type="GO" id="GO:0006369">
    <property type="term" value="P:termination of RNA polymerase II transcription"/>
    <property type="evidence" value="ECO:0007669"/>
    <property type="project" value="InterPro"/>
</dbReference>
<protein>
    <submittedName>
        <fullName evidence="3">ENTH domain-containing protein</fullName>
    </submittedName>
</protein>
<dbReference type="GO" id="GO:0005849">
    <property type="term" value="C:mRNA cleavage factor complex"/>
    <property type="evidence" value="ECO:0007669"/>
    <property type="project" value="TreeGrafter"/>
</dbReference>
<evidence type="ECO:0000313" key="4">
    <source>
        <dbReference type="Proteomes" id="UP000007797"/>
    </source>
</evidence>
<dbReference type="PROSITE" id="PS51391">
    <property type="entry name" value="CID"/>
    <property type="match status" value="1"/>
</dbReference>
<proteinExistence type="predicted"/>
<dbReference type="InterPro" id="IPR008942">
    <property type="entry name" value="ENTH_VHS"/>
</dbReference>
<dbReference type="SUPFAM" id="SSF48464">
    <property type="entry name" value="ENTH/VHS domain"/>
    <property type="match status" value="1"/>
</dbReference>
<organism evidence="3 4">
    <name type="scientific">Cavenderia fasciculata</name>
    <name type="common">Slime mold</name>
    <name type="synonym">Dictyostelium fasciculatum</name>
    <dbReference type="NCBI Taxonomy" id="261658"/>
    <lineage>
        <taxon>Eukaryota</taxon>
        <taxon>Amoebozoa</taxon>
        <taxon>Evosea</taxon>
        <taxon>Eumycetozoa</taxon>
        <taxon>Dictyostelia</taxon>
        <taxon>Acytosteliales</taxon>
        <taxon>Cavenderiaceae</taxon>
        <taxon>Cavenderia</taxon>
    </lineage>
</organism>
<evidence type="ECO:0000256" key="1">
    <source>
        <dbReference type="SAM" id="MobiDB-lite"/>
    </source>
</evidence>
<accession>F4QFG6</accession>
<feature type="compositionally biased region" description="Low complexity" evidence="1">
    <location>
        <begin position="294"/>
        <end position="325"/>
    </location>
</feature>
<feature type="region of interest" description="Disordered" evidence="1">
    <location>
        <begin position="592"/>
        <end position="615"/>
    </location>
</feature>
<feature type="compositionally biased region" description="Low complexity" evidence="1">
    <location>
        <begin position="402"/>
        <end position="424"/>
    </location>
</feature>
<dbReference type="RefSeq" id="XP_004350976.1">
    <property type="nucleotide sequence ID" value="XM_004350924.1"/>
</dbReference>
<feature type="compositionally biased region" description="Polar residues" evidence="1">
    <location>
        <begin position="281"/>
        <end position="293"/>
    </location>
</feature>
<dbReference type="InterPro" id="IPR045154">
    <property type="entry name" value="PCF11-like"/>
</dbReference>
<feature type="region of interest" description="Disordered" evidence="1">
    <location>
        <begin position="376"/>
        <end position="427"/>
    </location>
</feature>
<feature type="region of interest" description="Disordered" evidence="1">
    <location>
        <begin position="176"/>
        <end position="236"/>
    </location>
</feature>
<feature type="compositionally biased region" description="Low complexity" evidence="1">
    <location>
        <begin position="376"/>
        <end position="390"/>
    </location>
</feature>
<dbReference type="OMA" id="PMMNNIN"/>
<feature type="compositionally biased region" description="Polar residues" evidence="1">
    <location>
        <begin position="263"/>
        <end position="272"/>
    </location>
</feature>
<dbReference type="SMART" id="SM00582">
    <property type="entry name" value="RPR"/>
    <property type="match status" value="1"/>
</dbReference>
<dbReference type="AlphaFoldDB" id="F4QFG6"/>
<dbReference type="Pfam" id="PF04818">
    <property type="entry name" value="CID"/>
    <property type="match status" value="1"/>
</dbReference>
<dbReference type="Gene3D" id="3.30.160.60">
    <property type="entry name" value="Classic Zinc Finger"/>
    <property type="match status" value="1"/>
</dbReference>
<feature type="compositionally biased region" description="Low complexity" evidence="1">
    <location>
        <begin position="210"/>
        <end position="236"/>
    </location>
</feature>
<dbReference type="InterPro" id="IPR057242">
    <property type="entry name" value="PCFS4-like"/>
</dbReference>
<dbReference type="Gene3D" id="1.25.40.90">
    <property type="match status" value="1"/>
</dbReference>